<keyword evidence="3" id="KW-1185">Reference proteome</keyword>
<reference evidence="3" key="1">
    <citation type="journal article" date="2019" name="Int. J. Syst. Evol. Microbiol.">
        <title>The Global Catalogue of Microorganisms (GCM) 10K type strain sequencing project: providing services to taxonomists for standard genome sequencing and annotation.</title>
        <authorList>
            <consortium name="The Broad Institute Genomics Platform"/>
            <consortium name="The Broad Institute Genome Sequencing Center for Infectious Disease"/>
            <person name="Wu L."/>
            <person name="Ma J."/>
        </authorList>
    </citation>
    <scope>NUCLEOTIDE SEQUENCE [LARGE SCALE GENOMIC DNA]</scope>
    <source>
        <strain evidence="3">JCM 16704</strain>
    </source>
</reference>
<evidence type="ECO:0008006" key="4">
    <source>
        <dbReference type="Google" id="ProtNLM"/>
    </source>
</evidence>
<accession>A0ABP7Z6R3</accession>
<feature type="signal peptide" evidence="1">
    <location>
        <begin position="1"/>
        <end position="20"/>
    </location>
</feature>
<protein>
    <recommendedName>
        <fullName evidence="4">DUF4302 domain-containing protein</fullName>
    </recommendedName>
</protein>
<gene>
    <name evidence="2" type="ORF">GCM10022216_35380</name>
</gene>
<dbReference type="Pfam" id="PF14135">
    <property type="entry name" value="DUF4302"/>
    <property type="match status" value="1"/>
</dbReference>
<organism evidence="2 3">
    <name type="scientific">Sphingobacterium kyonggiense</name>
    <dbReference type="NCBI Taxonomy" id="714075"/>
    <lineage>
        <taxon>Bacteria</taxon>
        <taxon>Pseudomonadati</taxon>
        <taxon>Bacteroidota</taxon>
        <taxon>Sphingobacteriia</taxon>
        <taxon>Sphingobacteriales</taxon>
        <taxon>Sphingobacteriaceae</taxon>
        <taxon>Sphingobacterium</taxon>
    </lineage>
</organism>
<evidence type="ECO:0000256" key="1">
    <source>
        <dbReference type="SAM" id="SignalP"/>
    </source>
</evidence>
<comment type="caution">
    <text evidence="2">The sequence shown here is derived from an EMBL/GenBank/DDBJ whole genome shotgun (WGS) entry which is preliminary data.</text>
</comment>
<evidence type="ECO:0000313" key="2">
    <source>
        <dbReference type="EMBL" id="GAA4148495.1"/>
    </source>
</evidence>
<sequence length="417" mass="48328">MKTSLILYLAILLLAFNSCKKQEFSGTRPDQRLIQLKNEYTDLLTQAKNGWIGYLYPRGGNGYTFKFRFDENNRVKTFATVDREYGEKEFESSYRLEMDQLPTLSFDTYSYLHIIADPDGNASASDFEFSILKIQNDTIKLRGNHNESELLLVKAEDNQGDDFVQKAFSVEDQIINFNQFSNYYKKITINNEVFSFNLNPIINVVSFSNMVDGKFKFYYSSYVLTDNGIRLQTPIELNGLAIREMNNLNFQKTQGIGNLLINKELNVKVESITKPLYLDKESPRRMHMDRKSYFSHTGLTINGVFDALELKEMPSFVGVLFVPRVTLTNLDGSYIIYYAGERYVGPQFNSFYKDDGKINFVPYELMTGYNPGPNYIDRVQEFIRLWFIEGGYYVVQTAARSYDLVSVANPKLWIRFN</sequence>
<dbReference type="RefSeq" id="WP_344676069.1">
    <property type="nucleotide sequence ID" value="NZ_BAAAZI010000016.1"/>
</dbReference>
<feature type="chain" id="PRO_5046930818" description="DUF4302 domain-containing protein" evidence="1">
    <location>
        <begin position="21"/>
        <end position="417"/>
    </location>
</feature>
<proteinExistence type="predicted"/>
<dbReference type="InterPro" id="IPR025396">
    <property type="entry name" value="DUF4302"/>
</dbReference>
<evidence type="ECO:0000313" key="3">
    <source>
        <dbReference type="Proteomes" id="UP001500101"/>
    </source>
</evidence>
<keyword evidence="1" id="KW-0732">Signal</keyword>
<dbReference type="EMBL" id="BAAAZI010000016">
    <property type="protein sequence ID" value="GAA4148495.1"/>
    <property type="molecule type" value="Genomic_DNA"/>
</dbReference>
<dbReference type="Proteomes" id="UP001500101">
    <property type="component" value="Unassembled WGS sequence"/>
</dbReference>
<name>A0ABP7Z6R3_9SPHI</name>